<name>A0ABD1N689_9FABA</name>
<feature type="transmembrane region" description="Helical" evidence="1">
    <location>
        <begin position="34"/>
        <end position="55"/>
    </location>
</feature>
<dbReference type="Proteomes" id="UP001603857">
    <property type="component" value="Unassembled WGS sequence"/>
</dbReference>
<dbReference type="AlphaFoldDB" id="A0ABD1N689"/>
<accession>A0ABD1N689</accession>
<evidence type="ECO:0000256" key="1">
    <source>
        <dbReference type="SAM" id="Phobius"/>
    </source>
</evidence>
<evidence type="ECO:0000313" key="2">
    <source>
        <dbReference type="EMBL" id="KAL2343632.1"/>
    </source>
</evidence>
<keyword evidence="1" id="KW-1133">Transmembrane helix</keyword>
<sequence>MLQGQNIQQRYQRDQVWSQIIEIRSNRRNFCHKFSSKSDLSVFVQFCFFVFFFYLNL</sequence>
<proteinExistence type="predicted"/>
<organism evidence="2 3">
    <name type="scientific">Flemingia macrophylla</name>
    <dbReference type="NCBI Taxonomy" id="520843"/>
    <lineage>
        <taxon>Eukaryota</taxon>
        <taxon>Viridiplantae</taxon>
        <taxon>Streptophyta</taxon>
        <taxon>Embryophyta</taxon>
        <taxon>Tracheophyta</taxon>
        <taxon>Spermatophyta</taxon>
        <taxon>Magnoliopsida</taxon>
        <taxon>eudicotyledons</taxon>
        <taxon>Gunneridae</taxon>
        <taxon>Pentapetalae</taxon>
        <taxon>rosids</taxon>
        <taxon>fabids</taxon>
        <taxon>Fabales</taxon>
        <taxon>Fabaceae</taxon>
        <taxon>Papilionoideae</taxon>
        <taxon>50 kb inversion clade</taxon>
        <taxon>NPAAA clade</taxon>
        <taxon>indigoferoid/millettioid clade</taxon>
        <taxon>Phaseoleae</taxon>
        <taxon>Flemingia</taxon>
    </lineage>
</organism>
<comment type="caution">
    <text evidence="2">The sequence shown here is derived from an EMBL/GenBank/DDBJ whole genome shotgun (WGS) entry which is preliminary data.</text>
</comment>
<keyword evidence="3" id="KW-1185">Reference proteome</keyword>
<reference evidence="2 3" key="1">
    <citation type="submission" date="2024-08" db="EMBL/GenBank/DDBJ databases">
        <title>Insights into the chromosomal genome structure of Flemingia macrophylla.</title>
        <authorList>
            <person name="Ding Y."/>
            <person name="Zhao Y."/>
            <person name="Bi W."/>
            <person name="Wu M."/>
            <person name="Zhao G."/>
            <person name="Gong Y."/>
            <person name="Li W."/>
            <person name="Zhang P."/>
        </authorList>
    </citation>
    <scope>NUCLEOTIDE SEQUENCE [LARGE SCALE GENOMIC DNA]</scope>
    <source>
        <strain evidence="2">DYQJB</strain>
        <tissue evidence="2">Leaf</tissue>
    </source>
</reference>
<keyword evidence="1" id="KW-0472">Membrane</keyword>
<gene>
    <name evidence="2" type="ORF">Fmac_004917</name>
</gene>
<evidence type="ECO:0000313" key="3">
    <source>
        <dbReference type="Proteomes" id="UP001603857"/>
    </source>
</evidence>
<keyword evidence="1" id="KW-0812">Transmembrane</keyword>
<protein>
    <submittedName>
        <fullName evidence="2">Uncharacterized protein</fullName>
    </submittedName>
</protein>
<dbReference type="EMBL" id="JBGMDY010000002">
    <property type="protein sequence ID" value="KAL2343632.1"/>
    <property type="molecule type" value="Genomic_DNA"/>
</dbReference>